<dbReference type="Proteomes" id="UP000095280">
    <property type="component" value="Unplaced"/>
</dbReference>
<dbReference type="Pfam" id="PF23440">
    <property type="entry name" value="BROMI_C"/>
    <property type="match status" value="1"/>
</dbReference>
<accession>A0A1I8HZG5</accession>
<sequence>CTHRPRSGLAKLIEKAAHLLCQSQKQQKKAGFLPTEPAGPDAAAAVTADATSASRMDELGIRLMVEYGINLRLLSPEDNPAGRLRQLLRSVRDLLAKEQRRPRNELGLTGAYRGFDWFAAAVFLLFGGAQDRAWACLQNLAVLPASAYLWPHRMHN</sequence>
<dbReference type="AlphaFoldDB" id="A0A1I8HZG5"/>
<evidence type="ECO:0000313" key="2">
    <source>
        <dbReference type="Proteomes" id="UP000095280"/>
    </source>
</evidence>
<keyword evidence="2" id="KW-1185">Reference proteome</keyword>
<feature type="domain" description="BROMI C-terminal Rab TBC-like" evidence="1">
    <location>
        <begin position="9"/>
        <end position="155"/>
    </location>
</feature>
<dbReference type="InterPro" id="IPR055392">
    <property type="entry name" value="BROMI_C"/>
</dbReference>
<protein>
    <submittedName>
        <fullName evidence="3">Rab-GAP TBC domain-containing protein</fullName>
    </submittedName>
</protein>
<evidence type="ECO:0000259" key="1">
    <source>
        <dbReference type="Pfam" id="PF23440"/>
    </source>
</evidence>
<organism evidence="2 3">
    <name type="scientific">Macrostomum lignano</name>
    <dbReference type="NCBI Taxonomy" id="282301"/>
    <lineage>
        <taxon>Eukaryota</taxon>
        <taxon>Metazoa</taxon>
        <taxon>Spiralia</taxon>
        <taxon>Lophotrochozoa</taxon>
        <taxon>Platyhelminthes</taxon>
        <taxon>Rhabditophora</taxon>
        <taxon>Macrostomorpha</taxon>
        <taxon>Macrostomida</taxon>
        <taxon>Macrostomidae</taxon>
        <taxon>Macrostomum</taxon>
    </lineage>
</organism>
<dbReference type="WBParaSite" id="maker-uti_cns_0008673-snap-gene-0.2-mRNA-1">
    <property type="protein sequence ID" value="maker-uti_cns_0008673-snap-gene-0.2-mRNA-1"/>
    <property type="gene ID" value="maker-uti_cns_0008673-snap-gene-0.2"/>
</dbReference>
<proteinExistence type="predicted"/>
<name>A0A1I8HZG5_9PLAT</name>
<reference evidence="3" key="1">
    <citation type="submission" date="2016-11" db="UniProtKB">
        <authorList>
            <consortium name="WormBaseParasite"/>
        </authorList>
    </citation>
    <scope>IDENTIFICATION</scope>
</reference>
<evidence type="ECO:0000313" key="3">
    <source>
        <dbReference type="WBParaSite" id="maker-uti_cns_0008673-snap-gene-0.2-mRNA-1"/>
    </source>
</evidence>